<feature type="domain" description="SseB protein N-terminal" evidence="2">
    <location>
        <begin position="12"/>
        <end position="119"/>
    </location>
</feature>
<evidence type="ECO:0000259" key="2">
    <source>
        <dbReference type="Pfam" id="PF07179"/>
    </source>
</evidence>
<feature type="region of interest" description="Disordered" evidence="1">
    <location>
        <begin position="240"/>
        <end position="263"/>
    </location>
</feature>
<gene>
    <name evidence="3" type="ORF">FDP25_11445</name>
</gene>
<evidence type="ECO:0000313" key="3">
    <source>
        <dbReference type="EMBL" id="MRU16043.1"/>
    </source>
</evidence>
<accession>A0A844D2I1</accession>
<dbReference type="EMBL" id="SZWE01000001">
    <property type="protein sequence ID" value="MRU16043.1"/>
    <property type="molecule type" value="Genomic_DNA"/>
</dbReference>
<protein>
    <submittedName>
        <fullName evidence="3">SseB family protein</fullName>
    </submittedName>
</protein>
<dbReference type="Proteomes" id="UP000564704">
    <property type="component" value="Unassembled WGS sequence"/>
</dbReference>
<dbReference type="Pfam" id="PF07179">
    <property type="entry name" value="SseB"/>
    <property type="match status" value="1"/>
</dbReference>
<comment type="caution">
    <text evidence="3">The sequence shown here is derived from an EMBL/GenBank/DDBJ whole genome shotgun (WGS) entry which is preliminary data.</text>
</comment>
<evidence type="ECO:0000256" key="1">
    <source>
        <dbReference type="SAM" id="MobiDB-lite"/>
    </source>
</evidence>
<sequence>MTDDTLLDQAHAAMEAAPENEAARLRFYEVLAASELFLLLAAEPEGENVTPELFEVGDTGFVLVFDREDRLAQFVGRSAPYAALSGRVVAGMLAGQGLGMGVNLEVAPSSILLPAEAMAWLVDTVGEAPAEVEARAQEFAPPRGLPEGLLTALDARLAAAAGLADMAYLVETTYDSGAKGHLLGVIDAMPGAEGSLARAVSEVLRFSGLEAAALDVGFFRASDPVAARLARVGLRFDLPQPEAPAQMPGSAPGRDPDSPPRLK</sequence>
<dbReference type="InterPro" id="IPR009839">
    <property type="entry name" value="SseB_N"/>
</dbReference>
<feature type="compositionally biased region" description="Basic and acidic residues" evidence="1">
    <location>
        <begin position="254"/>
        <end position="263"/>
    </location>
</feature>
<dbReference type="AlphaFoldDB" id="A0A844D2I1"/>
<name>A0A844D2I1_9RHOB</name>
<organism evidence="3 4">
    <name type="scientific">Roseovarius bejariae</name>
    <dbReference type="NCBI Taxonomy" id="2576383"/>
    <lineage>
        <taxon>Bacteria</taxon>
        <taxon>Pseudomonadati</taxon>
        <taxon>Pseudomonadota</taxon>
        <taxon>Alphaproteobacteria</taxon>
        <taxon>Rhodobacterales</taxon>
        <taxon>Roseobacteraceae</taxon>
        <taxon>Roseovarius</taxon>
    </lineage>
</organism>
<keyword evidence="4" id="KW-1185">Reference proteome</keyword>
<dbReference type="RefSeq" id="WP_154151831.1">
    <property type="nucleotide sequence ID" value="NZ_SZWE01000001.1"/>
</dbReference>
<evidence type="ECO:0000313" key="4">
    <source>
        <dbReference type="Proteomes" id="UP000564704"/>
    </source>
</evidence>
<reference evidence="3 4" key="1">
    <citation type="submission" date="2019-05" db="EMBL/GenBank/DDBJ databases">
        <title>Roseovarius bejariae sp. nov., a moderately halophylic bacterium isolated from a saline soil in Rambla Salada (Murcia).</title>
        <authorList>
            <person name="Castro D.J."/>
            <person name="Gomez-Altuve A."/>
            <person name="Reina J.C."/>
            <person name="Rodriguez M."/>
            <person name="Sampedro I."/>
            <person name="Llamas I."/>
            <person name="Martinez-Checa F."/>
        </authorList>
    </citation>
    <scope>NUCLEOTIDE SEQUENCE [LARGE SCALE GENOMIC DNA]</scope>
    <source>
        <strain evidence="3 4">A21</strain>
    </source>
</reference>
<proteinExistence type="predicted"/>
<dbReference type="OrthoDB" id="7831317at2"/>